<protein>
    <submittedName>
        <fullName evidence="2">Uncharacterized protein</fullName>
    </submittedName>
</protein>
<dbReference type="AlphaFoldDB" id="A0A3L6TCG6"/>
<dbReference type="Proteomes" id="UP000275267">
    <property type="component" value="Unassembled WGS sequence"/>
</dbReference>
<feature type="region of interest" description="Disordered" evidence="1">
    <location>
        <begin position="25"/>
        <end position="70"/>
    </location>
</feature>
<gene>
    <name evidence="2" type="ORF">C2845_PM03G31590</name>
</gene>
<dbReference type="EMBL" id="PQIB02000002">
    <property type="protein sequence ID" value="RLN35862.1"/>
    <property type="molecule type" value="Genomic_DNA"/>
</dbReference>
<comment type="caution">
    <text evidence="2">The sequence shown here is derived from an EMBL/GenBank/DDBJ whole genome shotgun (WGS) entry which is preliminary data.</text>
</comment>
<proteinExistence type="predicted"/>
<evidence type="ECO:0000313" key="3">
    <source>
        <dbReference type="Proteomes" id="UP000275267"/>
    </source>
</evidence>
<evidence type="ECO:0000256" key="1">
    <source>
        <dbReference type="SAM" id="MobiDB-lite"/>
    </source>
</evidence>
<evidence type="ECO:0000313" key="2">
    <source>
        <dbReference type="EMBL" id="RLN35862.1"/>
    </source>
</evidence>
<sequence length="167" mass="18370">MHLSLVSLPPPSHLSPFPDACLPRPPMAQWPSSDSARRGAARLQGRARAPLGEAHGAPWPRSGGTRGRPVARWVPWPSAAAPWTSSTTLHGRAWRRSMAKHERSKALHEVKTKAQIRMVRIRPVALDSEIEQAPAKSSRWRLPVRAVEEQLQMSLGPLAGICSLGQR</sequence>
<name>A0A3L6TCG6_PANMI</name>
<reference evidence="3" key="1">
    <citation type="journal article" date="2019" name="Nat. Commun.">
        <title>The genome of broomcorn millet.</title>
        <authorList>
            <person name="Zou C."/>
            <person name="Miki D."/>
            <person name="Li D."/>
            <person name="Tang Q."/>
            <person name="Xiao L."/>
            <person name="Rajput S."/>
            <person name="Deng P."/>
            <person name="Jia W."/>
            <person name="Huang R."/>
            <person name="Zhang M."/>
            <person name="Sun Y."/>
            <person name="Hu J."/>
            <person name="Fu X."/>
            <person name="Schnable P.S."/>
            <person name="Li F."/>
            <person name="Zhang H."/>
            <person name="Feng B."/>
            <person name="Zhu X."/>
            <person name="Liu R."/>
            <person name="Schnable J.C."/>
            <person name="Zhu J.-K."/>
            <person name="Zhang H."/>
        </authorList>
    </citation>
    <scope>NUCLEOTIDE SEQUENCE [LARGE SCALE GENOMIC DNA]</scope>
</reference>
<keyword evidence="3" id="KW-1185">Reference proteome</keyword>
<organism evidence="2 3">
    <name type="scientific">Panicum miliaceum</name>
    <name type="common">Proso millet</name>
    <name type="synonym">Broomcorn millet</name>
    <dbReference type="NCBI Taxonomy" id="4540"/>
    <lineage>
        <taxon>Eukaryota</taxon>
        <taxon>Viridiplantae</taxon>
        <taxon>Streptophyta</taxon>
        <taxon>Embryophyta</taxon>
        <taxon>Tracheophyta</taxon>
        <taxon>Spermatophyta</taxon>
        <taxon>Magnoliopsida</taxon>
        <taxon>Liliopsida</taxon>
        <taxon>Poales</taxon>
        <taxon>Poaceae</taxon>
        <taxon>PACMAD clade</taxon>
        <taxon>Panicoideae</taxon>
        <taxon>Panicodae</taxon>
        <taxon>Paniceae</taxon>
        <taxon>Panicinae</taxon>
        <taxon>Panicum</taxon>
        <taxon>Panicum sect. Panicum</taxon>
    </lineage>
</organism>
<accession>A0A3L6TCG6</accession>